<dbReference type="InterPro" id="IPR044965">
    <property type="entry name" value="Glyco_hydro_17_plant"/>
</dbReference>
<dbReference type="GO" id="GO:0005975">
    <property type="term" value="P:carbohydrate metabolic process"/>
    <property type="evidence" value="ECO:0007669"/>
    <property type="project" value="InterPro"/>
</dbReference>
<dbReference type="EC" id="3.2.1.39" evidence="3"/>
<dbReference type="SUPFAM" id="SSF51445">
    <property type="entry name" value="(Trans)glycosidases"/>
    <property type="match status" value="1"/>
</dbReference>
<dbReference type="OrthoDB" id="941679at2759"/>
<organism evidence="11 12">
    <name type="scientific">Trifolium subterraneum</name>
    <name type="common">Subterranean clover</name>
    <dbReference type="NCBI Taxonomy" id="3900"/>
    <lineage>
        <taxon>Eukaryota</taxon>
        <taxon>Viridiplantae</taxon>
        <taxon>Streptophyta</taxon>
        <taxon>Embryophyta</taxon>
        <taxon>Tracheophyta</taxon>
        <taxon>Spermatophyta</taxon>
        <taxon>Magnoliopsida</taxon>
        <taxon>eudicotyledons</taxon>
        <taxon>Gunneridae</taxon>
        <taxon>Pentapetalae</taxon>
        <taxon>rosids</taxon>
        <taxon>fabids</taxon>
        <taxon>Fabales</taxon>
        <taxon>Fabaceae</taxon>
        <taxon>Papilionoideae</taxon>
        <taxon>50 kb inversion clade</taxon>
        <taxon>NPAAA clade</taxon>
        <taxon>Hologalegina</taxon>
        <taxon>IRL clade</taxon>
        <taxon>Trifolieae</taxon>
        <taxon>Trifolium</taxon>
    </lineage>
</organism>
<evidence type="ECO:0000256" key="6">
    <source>
        <dbReference type="ARBA" id="ARBA00033335"/>
    </source>
</evidence>
<evidence type="ECO:0000256" key="3">
    <source>
        <dbReference type="ARBA" id="ARBA00012780"/>
    </source>
</evidence>
<evidence type="ECO:0000256" key="7">
    <source>
        <dbReference type="ARBA" id="ARBA00033417"/>
    </source>
</evidence>
<keyword evidence="10" id="KW-0732">Signal</keyword>
<protein>
    <recommendedName>
        <fullName evidence="3">glucan endo-1,3-beta-D-glucosidase</fullName>
        <ecNumber evidence="3">3.2.1.39</ecNumber>
    </recommendedName>
    <alternativeName>
        <fullName evidence="6">(1-&gt;3)-beta-glucan endohydrolase</fullName>
    </alternativeName>
    <alternativeName>
        <fullName evidence="7">Beta-1,3-endoglucanase</fullName>
    </alternativeName>
</protein>
<keyword evidence="12" id="KW-1185">Reference proteome</keyword>
<keyword evidence="4 9" id="KW-0378">Hydrolase</keyword>
<feature type="chain" id="PRO_5016299919" description="glucan endo-1,3-beta-D-glucosidase" evidence="10">
    <location>
        <begin position="28"/>
        <end position="313"/>
    </location>
</feature>
<dbReference type="InterPro" id="IPR017853">
    <property type="entry name" value="GH"/>
</dbReference>
<accession>A0A2Z6NPX6</accession>
<dbReference type="Pfam" id="PF00332">
    <property type="entry name" value="Glyco_hydro_17"/>
    <property type="match status" value="2"/>
</dbReference>
<dbReference type="PROSITE" id="PS00587">
    <property type="entry name" value="GLYCOSYL_HYDROL_F17"/>
    <property type="match status" value="1"/>
</dbReference>
<evidence type="ECO:0000256" key="9">
    <source>
        <dbReference type="RuleBase" id="RU004336"/>
    </source>
</evidence>
<dbReference type="PANTHER" id="PTHR32227">
    <property type="entry name" value="GLUCAN ENDO-1,3-BETA-GLUCOSIDASE BG1-RELATED-RELATED"/>
    <property type="match status" value="1"/>
</dbReference>
<dbReference type="Gene3D" id="3.20.20.80">
    <property type="entry name" value="Glycosidases"/>
    <property type="match status" value="2"/>
</dbReference>
<evidence type="ECO:0000256" key="8">
    <source>
        <dbReference type="RuleBase" id="RU004335"/>
    </source>
</evidence>
<evidence type="ECO:0000256" key="5">
    <source>
        <dbReference type="ARBA" id="ARBA00023295"/>
    </source>
</evidence>
<dbReference type="Proteomes" id="UP000242715">
    <property type="component" value="Unassembled WGS sequence"/>
</dbReference>
<evidence type="ECO:0000256" key="10">
    <source>
        <dbReference type="SAM" id="SignalP"/>
    </source>
</evidence>
<comment type="similarity">
    <text evidence="2 8">Belongs to the glycosyl hydrolase 17 family.</text>
</comment>
<gene>
    <name evidence="11" type="ORF">TSUD_180870</name>
</gene>
<dbReference type="EMBL" id="DF974203">
    <property type="protein sequence ID" value="GAU46354.1"/>
    <property type="molecule type" value="Genomic_DNA"/>
</dbReference>
<keyword evidence="5 9" id="KW-0326">Glycosidase</keyword>
<sequence length="313" mass="34182">MASFRRIRTILLTFALILAMQMSFSTSIGVNFGRNGDNLPTPQNVVSLYNKCGINLLRLFEPNPDILEALKGSNLQVSLGVRNGDMQSLALTKEAATNGAEATYVTQAMKNIKDAINSIGLTNTKVTTSFYLSGLATSYPPSAGAFTNDVVNVMKDVTSYLLQTGAPLMVNVYPYYSYASNPKDIKLEYATFQTTNPVVDGDLSYSNLFDAMVDSVYAALEKIGAGNVSLIIGETGWPTAGNEPYTSKENAETYNKNLIQHVQSGKGTPRKPNQTFNVFIFAMFNEDEKPGGIEQNWGLFYPNMSPVYPLLSC</sequence>
<name>A0A2Z6NPX6_TRISU</name>
<feature type="signal peptide" evidence="10">
    <location>
        <begin position="1"/>
        <end position="27"/>
    </location>
</feature>
<evidence type="ECO:0000313" key="12">
    <source>
        <dbReference type="Proteomes" id="UP000242715"/>
    </source>
</evidence>
<comment type="catalytic activity">
    <reaction evidence="1">
        <text>Hydrolysis of (1-&gt;3)-beta-D-glucosidic linkages in (1-&gt;3)-beta-D-glucans.</text>
        <dbReference type="EC" id="3.2.1.39"/>
    </reaction>
</comment>
<evidence type="ECO:0000256" key="4">
    <source>
        <dbReference type="ARBA" id="ARBA00022801"/>
    </source>
</evidence>
<evidence type="ECO:0000256" key="1">
    <source>
        <dbReference type="ARBA" id="ARBA00000382"/>
    </source>
</evidence>
<dbReference type="InterPro" id="IPR000490">
    <property type="entry name" value="Glyco_hydro_17"/>
</dbReference>
<reference evidence="12" key="1">
    <citation type="journal article" date="2017" name="Front. Plant Sci.">
        <title>Climate Clever Clovers: New Paradigm to Reduce the Environmental Footprint of Ruminants by Breeding Low Methanogenic Forages Utilizing Haplotype Variation.</title>
        <authorList>
            <person name="Kaur P."/>
            <person name="Appels R."/>
            <person name="Bayer P.E."/>
            <person name="Keeble-Gagnere G."/>
            <person name="Wang J."/>
            <person name="Hirakawa H."/>
            <person name="Shirasawa K."/>
            <person name="Vercoe P."/>
            <person name="Stefanova K."/>
            <person name="Durmic Z."/>
            <person name="Nichols P."/>
            <person name="Revell C."/>
            <person name="Isobe S.N."/>
            <person name="Edwards D."/>
            <person name="Erskine W."/>
        </authorList>
    </citation>
    <scope>NUCLEOTIDE SEQUENCE [LARGE SCALE GENOMIC DNA]</scope>
    <source>
        <strain evidence="12">cv. Daliak</strain>
    </source>
</reference>
<dbReference type="AlphaFoldDB" id="A0A2Z6NPX6"/>
<proteinExistence type="inferred from homology"/>
<evidence type="ECO:0000313" key="11">
    <source>
        <dbReference type="EMBL" id="GAU46354.1"/>
    </source>
</evidence>
<dbReference type="GO" id="GO:0042973">
    <property type="term" value="F:glucan endo-1,3-beta-D-glucosidase activity"/>
    <property type="evidence" value="ECO:0007669"/>
    <property type="project" value="UniProtKB-EC"/>
</dbReference>
<evidence type="ECO:0000256" key="2">
    <source>
        <dbReference type="ARBA" id="ARBA00008773"/>
    </source>
</evidence>